<gene>
    <name evidence="3" type="ORF">NIES4072_68420</name>
</gene>
<dbReference type="RefSeq" id="WP_109013075.1">
    <property type="nucleotide sequence ID" value="NZ_BDUD01000002.1"/>
</dbReference>
<evidence type="ECO:0000259" key="2">
    <source>
        <dbReference type="Pfam" id="PF26355"/>
    </source>
</evidence>
<dbReference type="GO" id="GO:0043531">
    <property type="term" value="F:ADP binding"/>
    <property type="evidence" value="ECO:0007669"/>
    <property type="project" value="InterPro"/>
</dbReference>
<reference evidence="3 4" key="1">
    <citation type="submission" date="2017-06" db="EMBL/GenBank/DDBJ databases">
        <title>Genome sequencing of cyanobaciteial culture collection at National Institute for Environmental Studies (NIES).</title>
        <authorList>
            <person name="Hirose Y."/>
            <person name="Shimura Y."/>
            <person name="Fujisawa T."/>
            <person name="Nakamura Y."/>
            <person name="Kawachi M."/>
        </authorList>
    </citation>
    <scope>NUCLEOTIDE SEQUENCE [LARGE SCALE GENOMIC DNA]</scope>
    <source>
        <strain evidence="3 4">NIES-4072</strain>
    </source>
</reference>
<keyword evidence="4" id="KW-1185">Reference proteome</keyword>
<dbReference type="InterPro" id="IPR002182">
    <property type="entry name" value="NB-ARC"/>
</dbReference>
<dbReference type="InterPro" id="IPR058651">
    <property type="entry name" value="HTH_VMAP-M9"/>
</dbReference>
<name>A0A2R5FWN9_NOSCO</name>
<organism evidence="3 4">
    <name type="scientific">Nostoc commune NIES-4072</name>
    <dbReference type="NCBI Taxonomy" id="2005467"/>
    <lineage>
        <taxon>Bacteria</taxon>
        <taxon>Bacillati</taxon>
        <taxon>Cyanobacteriota</taxon>
        <taxon>Cyanophyceae</taxon>
        <taxon>Nostocales</taxon>
        <taxon>Nostocaceae</taxon>
        <taxon>Nostoc</taxon>
    </lineage>
</organism>
<protein>
    <submittedName>
        <fullName evidence="3">Uncharacterized protein</fullName>
    </submittedName>
</protein>
<proteinExistence type="predicted"/>
<dbReference type="OrthoDB" id="572669at2"/>
<sequence>MSSNKNLDLEAVLEILEERVLQHTGRYLSPSEMVLIKGSWDGKDYKEIANDSGYNVHYLQTGVGTPLWTMLTEVVGEGVQVKKLTLRNILLRLAKKEYLKKLEASYQNVDPLIGTTRLYGDFPKIVSFYGRQNEISILKREVNIFKKRCIALIGIAGIGKSILVSKLIEEILLEDSNNYEYVVWKKINRSSTIDNLITELIETFNIEQAEDITLQRKLCLLLNYLQLHRCLLVLDGFEAIAPVNVFEKRLEYEDFFVGITQEKHQSCVIVTSQVPLKEIAYVNVNSSIVSIQIEGLEEDAAIQLMREKGIAGEKCKELIETYRGNPSELEAVSDRINRIFGGSIEKFFDYRTTVIGPRVEAMLNLQFGQNGLLTDLQKQVMVYLAEEMAKSSAFIPFSKLINDLKERLKLEVMSISKVISALEALEQRSLIEASRQSSKHELSYGMEPVVKKYILVDPYGLVYKSSNNKELTSYVQGQNSP</sequence>
<evidence type="ECO:0000259" key="1">
    <source>
        <dbReference type="Pfam" id="PF00931"/>
    </source>
</evidence>
<feature type="domain" description="NB-ARC" evidence="1">
    <location>
        <begin position="149"/>
        <end position="312"/>
    </location>
</feature>
<accession>A0A2R5FWN9</accession>
<dbReference type="AlphaFoldDB" id="A0A2R5FWN9"/>
<dbReference type="EMBL" id="BDUD01000002">
    <property type="protein sequence ID" value="GBG23130.1"/>
    <property type="molecule type" value="Genomic_DNA"/>
</dbReference>
<evidence type="ECO:0000313" key="3">
    <source>
        <dbReference type="EMBL" id="GBG23130.1"/>
    </source>
</evidence>
<dbReference type="Pfam" id="PF26355">
    <property type="entry name" value="HTH_VMAP-M9"/>
    <property type="match status" value="1"/>
</dbReference>
<dbReference type="InterPro" id="IPR027417">
    <property type="entry name" value="P-loop_NTPase"/>
</dbReference>
<evidence type="ECO:0000313" key="4">
    <source>
        <dbReference type="Proteomes" id="UP000245124"/>
    </source>
</evidence>
<dbReference type="Gene3D" id="3.40.50.300">
    <property type="entry name" value="P-loop containing nucleotide triphosphate hydrolases"/>
    <property type="match status" value="1"/>
</dbReference>
<comment type="caution">
    <text evidence="3">The sequence shown here is derived from an EMBL/GenBank/DDBJ whole genome shotgun (WGS) entry which is preliminary data.</text>
</comment>
<dbReference type="Pfam" id="PF00931">
    <property type="entry name" value="NB-ARC"/>
    <property type="match status" value="1"/>
</dbReference>
<feature type="domain" description="vWA-MoxR associated protein N-terminal HTH" evidence="2">
    <location>
        <begin position="8"/>
        <end position="92"/>
    </location>
</feature>
<dbReference type="SUPFAM" id="SSF52540">
    <property type="entry name" value="P-loop containing nucleoside triphosphate hydrolases"/>
    <property type="match status" value="1"/>
</dbReference>
<dbReference type="Proteomes" id="UP000245124">
    <property type="component" value="Unassembled WGS sequence"/>
</dbReference>